<gene>
    <name evidence="1" type="ORF">UFOPK2343_00064</name>
    <name evidence="2" type="ORF">UFOPK2652_00135</name>
    <name evidence="3" type="ORF">UFOPK3128_00284</name>
    <name evidence="4" type="ORF">UFOPK3227_00022</name>
    <name evidence="5" type="ORF">UFOPK3511_00560</name>
    <name evidence="6" type="ORF">UFOPK3880_00465</name>
    <name evidence="7" type="ORF">UFOPK4146_00710</name>
</gene>
<protein>
    <submittedName>
        <fullName evidence="2">Unannotated protein</fullName>
    </submittedName>
</protein>
<name>A0A6J6PP86_9ZZZZ</name>
<evidence type="ECO:0000313" key="4">
    <source>
        <dbReference type="EMBL" id="CAB4837015.1"/>
    </source>
</evidence>
<dbReference type="EMBL" id="CAFBNU010000003">
    <property type="protein sequence ID" value="CAB4962954.1"/>
    <property type="molecule type" value="Genomic_DNA"/>
</dbReference>
<dbReference type="EMBL" id="CAFAAZ010000002">
    <property type="protein sequence ID" value="CAB4814259.1"/>
    <property type="molecule type" value="Genomic_DNA"/>
</dbReference>
<proteinExistence type="predicted"/>
<dbReference type="AlphaFoldDB" id="A0A6J6PP86"/>
<evidence type="ECO:0000313" key="7">
    <source>
        <dbReference type="EMBL" id="CAB5028154.1"/>
    </source>
</evidence>
<dbReference type="EMBL" id="CAEZYD010000001">
    <property type="protein sequence ID" value="CAB4700336.1"/>
    <property type="molecule type" value="Genomic_DNA"/>
</dbReference>
<dbReference type="EMBL" id="CAFBMA010000003">
    <property type="protein sequence ID" value="CAB4892934.1"/>
    <property type="molecule type" value="Genomic_DNA"/>
</dbReference>
<dbReference type="EMBL" id="CAFAHD010000001">
    <property type="protein sequence ID" value="CAB4837015.1"/>
    <property type="molecule type" value="Genomic_DNA"/>
</dbReference>
<evidence type="ECO:0000313" key="6">
    <source>
        <dbReference type="EMBL" id="CAB4962954.1"/>
    </source>
</evidence>
<evidence type="ECO:0000313" key="2">
    <source>
        <dbReference type="EMBL" id="CAB4700336.1"/>
    </source>
</evidence>
<accession>A0A6J6PP86</accession>
<dbReference type="EMBL" id="CAEZXD010000001">
    <property type="protein sequence ID" value="CAB4665926.1"/>
    <property type="molecule type" value="Genomic_DNA"/>
</dbReference>
<dbReference type="EMBL" id="CAFBPT010000004">
    <property type="protein sequence ID" value="CAB5028154.1"/>
    <property type="molecule type" value="Genomic_DNA"/>
</dbReference>
<sequence>MKFGVLLLVISLACFTPEANAAIKVTPSKAPITVISPEGSGDQISDFIVNPTVIAIVGTIESGLANLVTAPALGGSDGFITALDSSKVRLWDLRLGSTSDDIATALTKDKSGYFWIAGATSKPMETLTSTVDTTTLNLDSVVIDPVSTPINSLNRLVIWKVGITGQLAETYYFDVDGVIAPSVINFDGTKLNITGKITKDLVTQQFSISLDQLGTFSGFTPGKIPAPKPPAIATIKAGVNNLKSFISKTTIIGISSWRAKSPTPVIVKYTKTGKALAANSFTGKVKKILWQSGIGAVVLVETNLDNEIHVLTNMA</sequence>
<organism evidence="2">
    <name type="scientific">freshwater metagenome</name>
    <dbReference type="NCBI Taxonomy" id="449393"/>
    <lineage>
        <taxon>unclassified sequences</taxon>
        <taxon>metagenomes</taxon>
        <taxon>ecological metagenomes</taxon>
    </lineage>
</organism>
<evidence type="ECO:0000313" key="3">
    <source>
        <dbReference type="EMBL" id="CAB4814259.1"/>
    </source>
</evidence>
<evidence type="ECO:0000313" key="1">
    <source>
        <dbReference type="EMBL" id="CAB4665926.1"/>
    </source>
</evidence>
<evidence type="ECO:0000313" key="5">
    <source>
        <dbReference type="EMBL" id="CAB4892934.1"/>
    </source>
</evidence>
<reference evidence="2" key="1">
    <citation type="submission" date="2020-05" db="EMBL/GenBank/DDBJ databases">
        <authorList>
            <person name="Chiriac C."/>
            <person name="Salcher M."/>
            <person name="Ghai R."/>
            <person name="Kavagutti S V."/>
        </authorList>
    </citation>
    <scope>NUCLEOTIDE SEQUENCE</scope>
</reference>